<dbReference type="InterPro" id="IPR002731">
    <property type="entry name" value="ATPase_BadF"/>
</dbReference>
<dbReference type="Proteomes" id="UP000199470">
    <property type="component" value="Unassembled WGS sequence"/>
</dbReference>
<dbReference type="STRING" id="758825.SAMN02982985_03757"/>
<feature type="domain" description="ATPase BadF/BadG/BcrA/BcrD type" evidence="1">
    <location>
        <begin position="37"/>
        <end position="294"/>
    </location>
</feature>
<sequence>MALHSLAARPIPGRRRHPQERLAIDTLSTPPDSAPGLGIDAGGSRTRWALASAAGHIMAEGNVDGLSALQLATPAGRDAVRAIFATLAGQVRALARPAAVCAGLTGFGGDGAQLAAWLAELLAVPAPAVQLRNDIEIAYLDSFQPGQGYLVYAGTGSIAAWIDAAGAFHRAGGRGVTLDDGGGGFWIAREAMRHIWRREDEAPGAWRDSALARAVFAHVGGSDWDASRQFIYGQDRGAIGKLALAVAASAADDAQSRQILEQAGVELARLALALVSRYGARPIVLAGRAAQLHPLIAVSMRAALPPELFLRQAVAQPHHAAARIAIHSSLTPFSGPAASAPPGPPRDRP</sequence>
<dbReference type="EMBL" id="FOTW01000018">
    <property type="protein sequence ID" value="SFM35186.1"/>
    <property type="molecule type" value="Genomic_DNA"/>
</dbReference>
<dbReference type="InterPro" id="IPR043129">
    <property type="entry name" value="ATPase_NBD"/>
</dbReference>
<name>A0A1I4Q5U6_9BURK</name>
<keyword evidence="3" id="KW-1185">Reference proteome</keyword>
<dbReference type="PANTHER" id="PTHR43190">
    <property type="entry name" value="N-ACETYL-D-GLUCOSAMINE KINASE"/>
    <property type="match status" value="1"/>
</dbReference>
<evidence type="ECO:0000313" key="3">
    <source>
        <dbReference type="Proteomes" id="UP000199470"/>
    </source>
</evidence>
<accession>A0A1I4Q5U6</accession>
<organism evidence="2 3">
    <name type="scientific">Rugamonas rubra</name>
    <dbReference type="NCBI Taxonomy" id="758825"/>
    <lineage>
        <taxon>Bacteria</taxon>
        <taxon>Pseudomonadati</taxon>
        <taxon>Pseudomonadota</taxon>
        <taxon>Betaproteobacteria</taxon>
        <taxon>Burkholderiales</taxon>
        <taxon>Oxalobacteraceae</taxon>
        <taxon>Telluria group</taxon>
        <taxon>Rugamonas</taxon>
    </lineage>
</organism>
<dbReference type="Pfam" id="PF01869">
    <property type="entry name" value="BcrAD_BadFG"/>
    <property type="match status" value="1"/>
</dbReference>
<dbReference type="SUPFAM" id="SSF53067">
    <property type="entry name" value="Actin-like ATPase domain"/>
    <property type="match status" value="2"/>
</dbReference>
<evidence type="ECO:0000259" key="1">
    <source>
        <dbReference type="Pfam" id="PF01869"/>
    </source>
</evidence>
<protein>
    <submittedName>
        <fullName evidence="2">BadF-type ATPase</fullName>
    </submittedName>
</protein>
<proteinExistence type="predicted"/>
<reference evidence="2 3" key="1">
    <citation type="submission" date="2016-10" db="EMBL/GenBank/DDBJ databases">
        <authorList>
            <person name="de Groot N.N."/>
        </authorList>
    </citation>
    <scope>NUCLEOTIDE SEQUENCE [LARGE SCALE GENOMIC DNA]</scope>
    <source>
        <strain evidence="2 3">ATCC 43154</strain>
    </source>
</reference>
<dbReference type="PANTHER" id="PTHR43190:SF3">
    <property type="entry name" value="N-ACETYL-D-GLUCOSAMINE KINASE"/>
    <property type="match status" value="1"/>
</dbReference>
<gene>
    <name evidence="2" type="ORF">SAMN02982985_03757</name>
</gene>
<dbReference type="AlphaFoldDB" id="A0A1I4Q5U6"/>
<dbReference type="Gene3D" id="3.30.420.40">
    <property type="match status" value="2"/>
</dbReference>
<dbReference type="InterPro" id="IPR052519">
    <property type="entry name" value="Euk-type_GlcNAc_Kinase"/>
</dbReference>
<evidence type="ECO:0000313" key="2">
    <source>
        <dbReference type="EMBL" id="SFM35186.1"/>
    </source>
</evidence>